<accession>A0ABT2RVX6</accession>
<reference evidence="1 2" key="1">
    <citation type="journal article" date="2021" name="ISME Commun">
        <title>Automated analysis of genomic sequences facilitates high-throughput and comprehensive description of bacteria.</title>
        <authorList>
            <person name="Hitch T.C.A."/>
        </authorList>
    </citation>
    <scope>NUCLEOTIDE SEQUENCE [LARGE SCALE GENOMIC DNA]</scope>
    <source>
        <strain evidence="1 2">Sanger_04</strain>
    </source>
</reference>
<organism evidence="1 2">
    <name type="scientific">Laedolimicola ammoniilytica</name>
    <dbReference type="NCBI Taxonomy" id="2981771"/>
    <lineage>
        <taxon>Bacteria</taxon>
        <taxon>Bacillati</taxon>
        <taxon>Bacillota</taxon>
        <taxon>Clostridia</taxon>
        <taxon>Lachnospirales</taxon>
        <taxon>Lachnospiraceae</taxon>
        <taxon>Laedolimicola</taxon>
    </lineage>
</organism>
<keyword evidence="1" id="KW-0808">Transferase</keyword>
<evidence type="ECO:0000313" key="1">
    <source>
        <dbReference type="EMBL" id="MCU6696466.1"/>
    </source>
</evidence>
<dbReference type="InterPro" id="IPR014867">
    <property type="entry name" value="Spore_coat_CotH_CotH2/3/7"/>
</dbReference>
<dbReference type="GO" id="GO:0016301">
    <property type="term" value="F:kinase activity"/>
    <property type="evidence" value="ECO:0007669"/>
    <property type="project" value="UniProtKB-KW"/>
</dbReference>
<protein>
    <submittedName>
        <fullName evidence="1">CotH kinase family protein</fullName>
    </submittedName>
</protein>
<sequence length="546" mass="62631">MKKQRALILNCILLAVCLGAMLLWNCFGELIFQKKADAEELAAMKETHSEATEPFFTDLVFSGEKLPYDETTSTFYLPLNMETEAWESGEISALAGDTELLFEEKLTDSDKQEAIRTGKKFHFYAVKGNEYQECDLVLTGLPVISIETAEDADTEVFGGSAYFWDNSTKVNWTSSSILEAHIRGNTSRIYPKKGYRLTLKKQNSTGAIVSDKKSLFGLRKDDEWILNAMYTDSSKIRDKLCADLWNQFGAERPDFPKANFGTRMTYVEVFFNHEYWGLYLLAEPVDSRQLNRKKEASGEEEFSYKSITSQSLDTSELLTQSEYGLELDGYELKGKHTYVDRSSWEPLLNYLALRDLSSDEEFRERASALTDREGALNVWIFLQAVSGIDNRGKNMYYVAKRTGSGTKMYFAPWDMDLTWGDALSEGEGDTLWNVGLFTGLYSERINWAFGDRLVELDVDGSRDYVRDTWQELRQGIFSEESLNREIDGLLHQIQDSGALARNEERWPDSNGDQDYSLFRRLAFYRFGILDYYFDGNLKEYMGLGYE</sequence>
<dbReference type="EMBL" id="JAOQKC010000006">
    <property type="protein sequence ID" value="MCU6696466.1"/>
    <property type="molecule type" value="Genomic_DNA"/>
</dbReference>
<dbReference type="Pfam" id="PF08757">
    <property type="entry name" value="CotH"/>
    <property type="match status" value="1"/>
</dbReference>
<proteinExistence type="predicted"/>
<dbReference type="Proteomes" id="UP001652461">
    <property type="component" value="Unassembled WGS sequence"/>
</dbReference>
<keyword evidence="1" id="KW-0418">Kinase</keyword>
<gene>
    <name evidence="1" type="ORF">OCV63_06080</name>
</gene>
<keyword evidence="2" id="KW-1185">Reference proteome</keyword>
<dbReference type="RefSeq" id="WP_262670667.1">
    <property type="nucleotide sequence ID" value="NZ_JAOQKC010000006.1"/>
</dbReference>
<name>A0ABT2RVX6_9FIRM</name>
<evidence type="ECO:0000313" key="2">
    <source>
        <dbReference type="Proteomes" id="UP001652461"/>
    </source>
</evidence>
<comment type="caution">
    <text evidence="1">The sequence shown here is derived from an EMBL/GenBank/DDBJ whole genome shotgun (WGS) entry which is preliminary data.</text>
</comment>